<dbReference type="PANTHER" id="PTHR10098:SF108">
    <property type="entry name" value="TETRATRICOPEPTIDE REPEAT PROTEIN 28"/>
    <property type="match status" value="1"/>
</dbReference>
<evidence type="ECO:0000313" key="3">
    <source>
        <dbReference type="Proteomes" id="UP000597656"/>
    </source>
</evidence>
<keyword evidence="3" id="KW-1185">Reference proteome</keyword>
<dbReference type="InterPro" id="IPR024983">
    <property type="entry name" value="CHAT_dom"/>
</dbReference>
<feature type="domain" description="CHAT" evidence="1">
    <location>
        <begin position="9"/>
        <end position="167"/>
    </location>
</feature>
<dbReference type="EMBL" id="BMNC01000003">
    <property type="protein sequence ID" value="GGM89170.1"/>
    <property type="molecule type" value="Genomic_DNA"/>
</dbReference>
<reference evidence="3" key="1">
    <citation type="journal article" date="2019" name="Int. J. Syst. Evol. Microbiol.">
        <title>The Global Catalogue of Microorganisms (GCM) 10K type strain sequencing project: providing services to taxonomists for standard genome sequencing and annotation.</title>
        <authorList>
            <consortium name="The Broad Institute Genomics Platform"/>
            <consortium name="The Broad Institute Genome Sequencing Center for Infectious Disease"/>
            <person name="Wu L."/>
            <person name="Ma J."/>
        </authorList>
    </citation>
    <scope>NUCLEOTIDE SEQUENCE [LARGE SCALE GENOMIC DNA]</scope>
    <source>
        <strain evidence="3">CGMCC 4.7319</strain>
    </source>
</reference>
<proteinExistence type="predicted"/>
<protein>
    <recommendedName>
        <fullName evidence="1">CHAT domain-containing protein</fullName>
    </recommendedName>
</protein>
<sequence length="168" mass="18274">MWTVLQQEGVEHLASHAVADMREPLRSQVNLASGPLPASALLEISPVDLLSLGLVNLACCTTNVSGVDYDEALSLATTFLAIGARTVIGSLWWVPSGRATAHLMYMFYRHLDDGLPAAEALRQAQLWMLDPGRVLPDDMPDTLRAMPPAAEFSEEQVECWAGFTPLGR</sequence>
<accession>A0ABQ2HT31</accession>
<dbReference type="Pfam" id="PF12770">
    <property type="entry name" value="CHAT"/>
    <property type="match status" value="1"/>
</dbReference>
<dbReference type="PANTHER" id="PTHR10098">
    <property type="entry name" value="RAPSYN-RELATED"/>
    <property type="match status" value="1"/>
</dbReference>
<evidence type="ECO:0000313" key="2">
    <source>
        <dbReference type="EMBL" id="GGM89170.1"/>
    </source>
</evidence>
<gene>
    <name evidence="2" type="ORF">GCM10011609_27520</name>
</gene>
<evidence type="ECO:0000259" key="1">
    <source>
        <dbReference type="Pfam" id="PF12770"/>
    </source>
</evidence>
<dbReference type="Proteomes" id="UP000597656">
    <property type="component" value="Unassembled WGS sequence"/>
</dbReference>
<name>A0ABQ2HT31_9PSEU</name>
<comment type="caution">
    <text evidence="2">The sequence shown here is derived from an EMBL/GenBank/DDBJ whole genome shotgun (WGS) entry which is preliminary data.</text>
</comment>
<organism evidence="2 3">
    <name type="scientific">Lentzea pudingi</name>
    <dbReference type="NCBI Taxonomy" id="1789439"/>
    <lineage>
        <taxon>Bacteria</taxon>
        <taxon>Bacillati</taxon>
        <taxon>Actinomycetota</taxon>
        <taxon>Actinomycetes</taxon>
        <taxon>Pseudonocardiales</taxon>
        <taxon>Pseudonocardiaceae</taxon>
        <taxon>Lentzea</taxon>
    </lineage>
</organism>